<organism evidence="2 3">
    <name type="scientific">Mucilaginibacter dorajii</name>
    <dbReference type="NCBI Taxonomy" id="692994"/>
    <lineage>
        <taxon>Bacteria</taxon>
        <taxon>Pseudomonadati</taxon>
        <taxon>Bacteroidota</taxon>
        <taxon>Sphingobacteriia</taxon>
        <taxon>Sphingobacteriales</taxon>
        <taxon>Sphingobacteriaceae</taxon>
        <taxon>Mucilaginibacter</taxon>
    </lineage>
</organism>
<keyword evidence="1" id="KW-0812">Transmembrane</keyword>
<proteinExistence type="predicted"/>
<evidence type="ECO:0000313" key="3">
    <source>
        <dbReference type="Proteomes" id="UP001500742"/>
    </source>
</evidence>
<feature type="transmembrane region" description="Helical" evidence="1">
    <location>
        <begin position="12"/>
        <end position="35"/>
    </location>
</feature>
<dbReference type="InterPro" id="IPR025250">
    <property type="entry name" value="DUF4199"/>
</dbReference>
<keyword evidence="3" id="KW-1185">Reference proteome</keyword>
<evidence type="ECO:0000313" key="2">
    <source>
        <dbReference type="EMBL" id="GAA3984735.1"/>
    </source>
</evidence>
<gene>
    <name evidence="2" type="ORF">GCM10022210_40900</name>
</gene>
<feature type="transmembrane region" description="Helical" evidence="1">
    <location>
        <begin position="78"/>
        <end position="98"/>
    </location>
</feature>
<evidence type="ECO:0000256" key="1">
    <source>
        <dbReference type="SAM" id="Phobius"/>
    </source>
</evidence>
<dbReference type="EMBL" id="BAAAZC010000028">
    <property type="protein sequence ID" value="GAA3984735.1"/>
    <property type="molecule type" value="Genomic_DNA"/>
</dbReference>
<feature type="transmembrane region" description="Helical" evidence="1">
    <location>
        <begin position="41"/>
        <end position="66"/>
    </location>
</feature>
<evidence type="ECO:0008006" key="4">
    <source>
        <dbReference type="Google" id="ProtNLM"/>
    </source>
</evidence>
<name>A0ABP7QLS5_9SPHI</name>
<feature type="transmembrane region" description="Helical" evidence="1">
    <location>
        <begin position="159"/>
        <end position="180"/>
    </location>
</feature>
<reference evidence="3" key="1">
    <citation type="journal article" date="2019" name="Int. J. Syst. Evol. Microbiol.">
        <title>The Global Catalogue of Microorganisms (GCM) 10K type strain sequencing project: providing services to taxonomists for standard genome sequencing and annotation.</title>
        <authorList>
            <consortium name="The Broad Institute Genomics Platform"/>
            <consortium name="The Broad Institute Genome Sequencing Center for Infectious Disease"/>
            <person name="Wu L."/>
            <person name="Ma J."/>
        </authorList>
    </citation>
    <scope>NUCLEOTIDE SEQUENCE [LARGE SCALE GENOMIC DNA]</scope>
    <source>
        <strain evidence="3">JCM 16601</strain>
    </source>
</reference>
<dbReference type="RefSeq" id="WP_259093387.1">
    <property type="nucleotide sequence ID" value="NZ_BAAAZC010000028.1"/>
</dbReference>
<protein>
    <recommendedName>
        <fullName evidence="4">DUF4199 domain-containing protein</fullName>
    </recommendedName>
</protein>
<dbReference type="Proteomes" id="UP001500742">
    <property type="component" value="Unassembled WGS sequence"/>
</dbReference>
<sequence length="197" mass="21903">MTIDIKQLRTSAVTFGLILGIALVILNILSFYVIISTSSVIAISATPFIFSVLLPIALVIVLCFNLRKKIGGSWNFKHAATGIFIMFLAAFVVKFIVYDQLFTKVIEPNTVQKTETAMVNAVTTFLEKSNTSQDVIDKKMEEIQKQFDAQKNVTIGKEIQSIGISIIFMFVVAVIFAAFFKKEIHTFNPNLDNDPAV</sequence>
<keyword evidence="1" id="KW-1133">Transmembrane helix</keyword>
<comment type="caution">
    <text evidence="2">The sequence shown here is derived from an EMBL/GenBank/DDBJ whole genome shotgun (WGS) entry which is preliminary data.</text>
</comment>
<accession>A0ABP7QLS5</accession>
<keyword evidence="1" id="KW-0472">Membrane</keyword>
<dbReference type="Pfam" id="PF13858">
    <property type="entry name" value="DUF4199"/>
    <property type="match status" value="1"/>
</dbReference>